<feature type="compositionally biased region" description="Basic and acidic residues" evidence="1">
    <location>
        <begin position="153"/>
        <end position="163"/>
    </location>
</feature>
<feature type="region of interest" description="Disordered" evidence="1">
    <location>
        <begin position="616"/>
        <end position="637"/>
    </location>
</feature>
<feature type="compositionally biased region" description="Low complexity" evidence="1">
    <location>
        <begin position="264"/>
        <end position="274"/>
    </location>
</feature>
<feature type="compositionally biased region" description="Polar residues" evidence="1">
    <location>
        <begin position="453"/>
        <end position="467"/>
    </location>
</feature>
<keyword evidence="4" id="KW-1185">Reference proteome</keyword>
<feature type="region of interest" description="Disordered" evidence="1">
    <location>
        <begin position="453"/>
        <end position="483"/>
    </location>
</feature>
<feature type="compositionally biased region" description="Polar residues" evidence="1">
    <location>
        <begin position="128"/>
        <end position="139"/>
    </location>
</feature>
<feature type="compositionally biased region" description="Low complexity" evidence="1">
    <location>
        <begin position="751"/>
        <end position="770"/>
    </location>
</feature>
<feature type="compositionally biased region" description="Low complexity" evidence="1">
    <location>
        <begin position="717"/>
        <end position="732"/>
    </location>
</feature>
<dbReference type="EMBL" id="JAAAID010000811">
    <property type="protein sequence ID" value="KAG0013712.1"/>
    <property type="molecule type" value="Genomic_DNA"/>
</dbReference>
<keyword evidence="2" id="KW-0472">Membrane</keyword>
<comment type="caution">
    <text evidence="3">The sequence shown here is derived from an EMBL/GenBank/DDBJ whole genome shotgun (WGS) entry which is preliminary data.</text>
</comment>
<dbReference type="AlphaFoldDB" id="A0A9P6MU75"/>
<evidence type="ECO:0000313" key="3">
    <source>
        <dbReference type="EMBL" id="KAG0013712.1"/>
    </source>
</evidence>
<feature type="compositionally biased region" description="Acidic residues" evidence="1">
    <location>
        <begin position="245"/>
        <end position="263"/>
    </location>
</feature>
<feature type="compositionally biased region" description="Acidic residues" evidence="1">
    <location>
        <begin position="299"/>
        <end position="309"/>
    </location>
</feature>
<feature type="region of interest" description="Disordered" evidence="1">
    <location>
        <begin position="357"/>
        <end position="376"/>
    </location>
</feature>
<feature type="region of interest" description="Disordered" evidence="1">
    <location>
        <begin position="105"/>
        <end position="176"/>
    </location>
</feature>
<feature type="region of interest" description="Disordered" evidence="1">
    <location>
        <begin position="702"/>
        <end position="770"/>
    </location>
</feature>
<keyword evidence="2" id="KW-1133">Transmembrane helix</keyword>
<keyword evidence="2" id="KW-0812">Transmembrane</keyword>
<name>A0A9P6MU75_9FUNG</name>
<sequence length="1028" mass="115165">MDNNNIQDNKGSPKEFARPSVSVTVALDDCHHNDGNVGNKIIVGDANNLTSVLGERDVSNSNNDSKSTIDGEHVVCSTSLDRVRDDSRVTMIQSTDFHVSSIAIGSGPDSCTTTTISPFPQSKRESVGTETHGQYNTGNPEREQYGDQVMESNKNKDMQHPSDNDNSFSSDQHPHITYPNILQTLGSNNNNEITDSVIASSIVLHPQITSNNNYSNTKKYSSSERLPYMGWNLQNDRTCLRDNDTSDQDSDDAGNDGSDEVEESSSSSSSSSSDSETEREWRTESHRSLSMKRRKASEDEGEEEDSAEENEMRVSRPHHNIRSRSSFAEASTLHVIQQRPSSWPVRKRRSVLAESLPSLSDASRQVDPADSNSDIDTSSLSLLSATSELVSTGAIPVLKNSSSETAQPVLATPSVLPLSSSSSSSTQSSTFAPTETQFSFEFDSSAFSGIDFNNNNDVSTSPTSTSALMKKRGPRSSSLHKHRHNYPLFQTTSRKRSFEDAIELGRPLGKDPSVELHRGCWFGSIKRRKIHHFPTLWTSTLSPSPYVKLMAMRDFWDVMKSRLDLSWLDLWTVTTSKWQGFEKIIVEEDAETEGEMEGHNNKEADREQKMELDYVSEKSEELSSTESSTSRLKAHRRRTLVQHPSTSLFLRGLWEEEERSRRQRQMIPECVHRPMRSKILNRKPIPKMAVVKSQNNATSWILPTKTTAEDSTKTALSRSNSSSSLSYASDSSDQTMVDSDDEDGFTKASTSSSQELCLKEQQSQQQNQADQEMILRKGRGPSATIRSNALADGFDFSEYKHWKDGTISPHEGYIGSLSRMRRTMLRPWPAEESRAKDECTRVLHRMREQLNVVINLQIYLRTAMKTSPSQMSFMLSIRHPGEVSVEVLNELYGPQFLQTSAFRSIERLLWDKNPSPRIEDHHEQQQQQYHQQYSGPSYYTHSQASEYQFHDRVSISNITSITSHIIMTNSITSNTIIITSIIITSIIITSIIIASIISISINIISIISTTTAAVNLKKSLIISLKIPC</sequence>
<dbReference type="Proteomes" id="UP000703661">
    <property type="component" value="Unassembled WGS sequence"/>
</dbReference>
<accession>A0A9P6MU75</accession>
<evidence type="ECO:0000256" key="1">
    <source>
        <dbReference type="SAM" id="MobiDB-lite"/>
    </source>
</evidence>
<proteinExistence type="predicted"/>
<feature type="region of interest" description="Disordered" evidence="1">
    <location>
        <begin position="237"/>
        <end position="326"/>
    </location>
</feature>
<feature type="compositionally biased region" description="Polar residues" evidence="1">
    <location>
        <begin position="109"/>
        <end position="120"/>
    </location>
</feature>
<evidence type="ECO:0000313" key="4">
    <source>
        <dbReference type="Proteomes" id="UP000703661"/>
    </source>
</evidence>
<organism evidence="3 4">
    <name type="scientific">Entomortierella chlamydospora</name>
    <dbReference type="NCBI Taxonomy" id="101097"/>
    <lineage>
        <taxon>Eukaryota</taxon>
        <taxon>Fungi</taxon>
        <taxon>Fungi incertae sedis</taxon>
        <taxon>Mucoromycota</taxon>
        <taxon>Mortierellomycotina</taxon>
        <taxon>Mortierellomycetes</taxon>
        <taxon>Mortierellales</taxon>
        <taxon>Mortierellaceae</taxon>
        <taxon>Entomortierella</taxon>
    </lineage>
</organism>
<gene>
    <name evidence="3" type="ORF">BGZ80_010911</name>
</gene>
<protein>
    <submittedName>
        <fullName evidence="3">Uncharacterized protein</fullName>
    </submittedName>
</protein>
<evidence type="ECO:0000256" key="2">
    <source>
        <dbReference type="SAM" id="Phobius"/>
    </source>
</evidence>
<feature type="compositionally biased region" description="Basic residues" evidence="1">
    <location>
        <begin position="469"/>
        <end position="483"/>
    </location>
</feature>
<feature type="transmembrane region" description="Helical" evidence="2">
    <location>
        <begin position="976"/>
        <end position="999"/>
    </location>
</feature>
<feature type="compositionally biased region" description="Low complexity" evidence="1">
    <location>
        <begin position="622"/>
        <end position="631"/>
    </location>
</feature>
<feature type="compositionally biased region" description="Basic and acidic residues" evidence="1">
    <location>
        <begin position="276"/>
        <end position="287"/>
    </location>
</feature>
<reference evidence="3" key="1">
    <citation type="journal article" date="2020" name="Fungal Divers.">
        <title>Resolving the Mortierellaceae phylogeny through synthesis of multi-gene phylogenetics and phylogenomics.</title>
        <authorList>
            <person name="Vandepol N."/>
            <person name="Liber J."/>
            <person name="Desiro A."/>
            <person name="Na H."/>
            <person name="Kennedy M."/>
            <person name="Barry K."/>
            <person name="Grigoriev I.V."/>
            <person name="Miller A.N."/>
            <person name="O'Donnell K."/>
            <person name="Stajich J.E."/>
            <person name="Bonito G."/>
        </authorList>
    </citation>
    <scope>NUCLEOTIDE SEQUENCE</scope>
    <source>
        <strain evidence="3">NRRL 2769</strain>
    </source>
</reference>